<organism evidence="5 6">
    <name type="scientific">Niabella pedocola</name>
    <dbReference type="NCBI Taxonomy" id="1752077"/>
    <lineage>
        <taxon>Bacteria</taxon>
        <taxon>Pseudomonadati</taxon>
        <taxon>Bacteroidota</taxon>
        <taxon>Chitinophagia</taxon>
        <taxon>Chitinophagales</taxon>
        <taxon>Chitinophagaceae</taxon>
        <taxon>Niabella</taxon>
    </lineage>
</organism>
<dbReference type="EMBL" id="JAJNEC010000008">
    <property type="protein sequence ID" value="MCD2426079.1"/>
    <property type="molecule type" value="Genomic_DNA"/>
</dbReference>
<gene>
    <name evidence="5" type="ORF">LQ567_25065</name>
</gene>
<dbReference type="InterPro" id="IPR036278">
    <property type="entry name" value="Sialidase_sf"/>
</dbReference>
<dbReference type="PANTHER" id="PTHR10628">
    <property type="entry name" value="SIALIDASE"/>
    <property type="match status" value="1"/>
</dbReference>
<keyword evidence="5" id="KW-0378">Hydrolase</keyword>
<sequence length="388" mass="42794">MMISGKNNQGRNRWWRWAGVITVILLISACGARLQSPAMQPVTVFEPDAVYKSTRIPALVYTKRGSLLAFCEGRIGTASDWADMNLIMRRSTDGGNSWEPILIIDSMKGGPVGNPTPIVDANGTVHLLYQRDYAEGFYTCSKDDGKSWSKPVNITATYNAFKGAYNWKVLAPGPGHGIQLKNGRLLSAVWLANSGRLTPRRSHAPSCVATIYSDDHGKTWNRGAIIADSTAAISNPNESMPVQLPDGSVLMSIRNPSKRQRRAFSKSSTGADNWTEITFAEALFDPTCMAPILALPKLGKQPALLFVNPDSRDIEKHPRRNLSAKLSFDEGATWSFNKVIDAGPSGYSDLAVDEKGTVYCLYESASKDRDFNYRLVLKKLPAKWFQKK</sequence>
<evidence type="ECO:0000256" key="3">
    <source>
        <dbReference type="ARBA" id="ARBA00012733"/>
    </source>
</evidence>
<protein>
    <recommendedName>
        <fullName evidence="3">exo-alpha-sialidase</fullName>
        <ecNumber evidence="3">3.2.1.18</ecNumber>
    </recommendedName>
</protein>
<dbReference type="CDD" id="cd15482">
    <property type="entry name" value="Sialidase_non-viral"/>
    <property type="match status" value="1"/>
</dbReference>
<evidence type="ECO:0000256" key="2">
    <source>
        <dbReference type="ARBA" id="ARBA00009348"/>
    </source>
</evidence>
<comment type="similarity">
    <text evidence="2">Belongs to the glycosyl hydrolase 33 family.</text>
</comment>
<reference evidence="5 6" key="1">
    <citation type="submission" date="2021-11" db="EMBL/GenBank/DDBJ databases">
        <title>Genomic of Niabella pedocola.</title>
        <authorList>
            <person name="Wu T."/>
        </authorList>
    </citation>
    <scope>NUCLEOTIDE SEQUENCE [LARGE SCALE GENOMIC DNA]</scope>
    <source>
        <strain evidence="5 6">JCM 31011</strain>
    </source>
</reference>
<dbReference type="GO" id="GO:0016787">
    <property type="term" value="F:hydrolase activity"/>
    <property type="evidence" value="ECO:0007669"/>
    <property type="project" value="UniProtKB-KW"/>
</dbReference>
<evidence type="ECO:0000313" key="6">
    <source>
        <dbReference type="Proteomes" id="UP001199816"/>
    </source>
</evidence>
<dbReference type="PROSITE" id="PS51257">
    <property type="entry name" value="PROKAR_LIPOPROTEIN"/>
    <property type="match status" value="1"/>
</dbReference>
<dbReference type="InterPro" id="IPR011040">
    <property type="entry name" value="Sialidase"/>
</dbReference>
<dbReference type="Gene3D" id="2.120.10.10">
    <property type="match status" value="1"/>
</dbReference>
<evidence type="ECO:0000313" key="5">
    <source>
        <dbReference type="EMBL" id="MCD2426079.1"/>
    </source>
</evidence>
<comment type="caution">
    <text evidence="5">The sequence shown here is derived from an EMBL/GenBank/DDBJ whole genome shotgun (WGS) entry which is preliminary data.</text>
</comment>
<dbReference type="Proteomes" id="UP001199816">
    <property type="component" value="Unassembled WGS sequence"/>
</dbReference>
<dbReference type="RefSeq" id="WP_231008669.1">
    <property type="nucleotide sequence ID" value="NZ_JAJNEC010000008.1"/>
</dbReference>
<dbReference type="InterPro" id="IPR026856">
    <property type="entry name" value="Sialidase_fam"/>
</dbReference>
<dbReference type="Pfam" id="PF13088">
    <property type="entry name" value="BNR_2"/>
    <property type="match status" value="1"/>
</dbReference>
<dbReference type="EC" id="3.2.1.18" evidence="3"/>
<feature type="domain" description="Sialidase" evidence="4">
    <location>
        <begin position="65"/>
        <end position="360"/>
    </location>
</feature>
<dbReference type="PANTHER" id="PTHR10628:SF30">
    <property type="entry name" value="EXO-ALPHA-SIALIDASE"/>
    <property type="match status" value="1"/>
</dbReference>
<keyword evidence="6" id="KW-1185">Reference proteome</keyword>
<name>A0ABS8PZ27_9BACT</name>
<dbReference type="SUPFAM" id="SSF50939">
    <property type="entry name" value="Sialidases"/>
    <property type="match status" value="1"/>
</dbReference>
<proteinExistence type="inferred from homology"/>
<evidence type="ECO:0000256" key="1">
    <source>
        <dbReference type="ARBA" id="ARBA00000427"/>
    </source>
</evidence>
<evidence type="ECO:0000259" key="4">
    <source>
        <dbReference type="Pfam" id="PF13088"/>
    </source>
</evidence>
<comment type="catalytic activity">
    <reaction evidence="1">
        <text>Hydrolysis of alpha-(2-&gt;3)-, alpha-(2-&gt;6)-, alpha-(2-&gt;8)- glycosidic linkages of terminal sialic acid residues in oligosaccharides, glycoproteins, glycolipids, colominic acid and synthetic substrates.</text>
        <dbReference type="EC" id="3.2.1.18"/>
    </reaction>
</comment>
<accession>A0ABS8PZ27</accession>